<proteinExistence type="predicted"/>
<name>A0A0W0SLS3_9GAMM</name>
<reference evidence="1 2" key="1">
    <citation type="submission" date="2015-11" db="EMBL/GenBank/DDBJ databases">
        <title>Genomic analysis of 38 Legionella species identifies large and diverse effector repertoires.</title>
        <authorList>
            <person name="Burstein D."/>
            <person name="Amaro F."/>
            <person name="Zusman T."/>
            <person name="Lifshitz Z."/>
            <person name="Cohen O."/>
            <person name="Gilbert J.A."/>
            <person name="Pupko T."/>
            <person name="Shuman H.A."/>
            <person name="Segal G."/>
        </authorList>
    </citation>
    <scope>NUCLEOTIDE SEQUENCE [LARGE SCALE GENOMIC DNA]</scope>
    <source>
        <strain evidence="1 2">ATCC 43878</strain>
    </source>
</reference>
<evidence type="ECO:0000313" key="2">
    <source>
        <dbReference type="Proteomes" id="UP000054742"/>
    </source>
</evidence>
<comment type="caution">
    <text evidence="1">The sequence shown here is derived from an EMBL/GenBank/DDBJ whole genome shotgun (WGS) entry which is preliminary data.</text>
</comment>
<keyword evidence="2" id="KW-1185">Reference proteome</keyword>
<gene>
    <name evidence="1" type="ORF">Lbru_1573</name>
</gene>
<dbReference type="RefSeq" id="WP_058441637.1">
    <property type="nucleotide sequence ID" value="NZ_CAAAHU010000003.1"/>
</dbReference>
<accession>A0A0W0SLS3</accession>
<organism evidence="1 2">
    <name type="scientific">Legionella brunensis</name>
    <dbReference type="NCBI Taxonomy" id="29422"/>
    <lineage>
        <taxon>Bacteria</taxon>
        <taxon>Pseudomonadati</taxon>
        <taxon>Pseudomonadota</taxon>
        <taxon>Gammaproteobacteria</taxon>
        <taxon>Legionellales</taxon>
        <taxon>Legionellaceae</taxon>
        <taxon>Legionella</taxon>
    </lineage>
</organism>
<dbReference type="OrthoDB" id="5646806at2"/>
<dbReference type="EMBL" id="LNXV01000011">
    <property type="protein sequence ID" value="KTC84212.1"/>
    <property type="molecule type" value="Genomic_DNA"/>
</dbReference>
<dbReference type="AlphaFoldDB" id="A0A0W0SLS3"/>
<dbReference type="PATRIC" id="fig|29422.6.peg.1665"/>
<evidence type="ECO:0000313" key="1">
    <source>
        <dbReference type="EMBL" id="KTC84212.1"/>
    </source>
</evidence>
<dbReference type="Proteomes" id="UP000054742">
    <property type="component" value="Unassembled WGS sequence"/>
</dbReference>
<protein>
    <submittedName>
        <fullName evidence="1">Uncharacterized protein</fullName>
    </submittedName>
</protein>
<sequence>MHTLFIPFSVDEEGYDLFLMGTTWRKNIEETGKLDKMPKIVMYPGEEEDVTNISDDLSYMFRDEDINANDAIYILSQGMDSEDEVAANQSETENCFLKIQDVAARMKKCGFTPEIAKKINSLKLYICGGEKHRNHQLAISFAKALGEEYKDLTIHYYEKLVYIPKKYIHGTIELFHKIAKNTEDAKEIFRASEVRKTIKVSESSIFFTNTKRKQTEITNEEVREIEAKVIRIE</sequence>